<accession>A0A3B7MQJ8</accession>
<dbReference type="Pfam" id="PF14344">
    <property type="entry name" value="DUF4397"/>
    <property type="match status" value="1"/>
</dbReference>
<keyword evidence="1" id="KW-1133">Transmembrane helix</keyword>
<evidence type="ECO:0000313" key="4">
    <source>
        <dbReference type="Proteomes" id="UP000263900"/>
    </source>
</evidence>
<sequence>MNKALNYLRRSLIPVIAVISVGILFTACLKDKDNGPDIPAAGLMAFNLAPDQPALVVRLSGNSLTQAPLDYTSYTGVYQNIYTGSRPVEAFDYRNGSRLTSTNYTFEANKYYSLFVIGTDSAYKNIVSIDNFDSLTTTDGKAYVRYINAITDSVNNSTVTVTANGSNVVNDNAAYGTVSEFKAVTPGQISVAVKNNNGVNASRDITLEQKKIYTILLVGKPGATDDKQKVQIRFIANGTVTDDTSKQ</sequence>
<organism evidence="3 4">
    <name type="scientific">Paraflavitalea soli</name>
    <dbReference type="NCBI Taxonomy" id="2315862"/>
    <lineage>
        <taxon>Bacteria</taxon>
        <taxon>Pseudomonadati</taxon>
        <taxon>Bacteroidota</taxon>
        <taxon>Chitinophagia</taxon>
        <taxon>Chitinophagales</taxon>
        <taxon>Chitinophagaceae</taxon>
        <taxon>Paraflavitalea</taxon>
    </lineage>
</organism>
<evidence type="ECO:0000313" key="3">
    <source>
        <dbReference type="EMBL" id="AXY72881.1"/>
    </source>
</evidence>
<reference evidence="3 4" key="1">
    <citation type="submission" date="2018-09" db="EMBL/GenBank/DDBJ databases">
        <title>Genome sequencing of strain 6GH32-13.</title>
        <authorList>
            <person name="Weon H.-Y."/>
            <person name="Heo J."/>
            <person name="Kwon S.-W."/>
        </authorList>
    </citation>
    <scope>NUCLEOTIDE SEQUENCE [LARGE SCALE GENOMIC DNA]</scope>
    <source>
        <strain evidence="3 4">5GH32-13</strain>
    </source>
</reference>
<keyword evidence="1" id="KW-0472">Membrane</keyword>
<gene>
    <name evidence="3" type="ORF">D3H65_02360</name>
</gene>
<evidence type="ECO:0000259" key="2">
    <source>
        <dbReference type="Pfam" id="PF14344"/>
    </source>
</evidence>
<dbReference type="EMBL" id="CP032157">
    <property type="protein sequence ID" value="AXY72881.1"/>
    <property type="molecule type" value="Genomic_DNA"/>
</dbReference>
<dbReference type="Proteomes" id="UP000263900">
    <property type="component" value="Chromosome"/>
</dbReference>
<dbReference type="PROSITE" id="PS51257">
    <property type="entry name" value="PROKAR_LIPOPROTEIN"/>
    <property type="match status" value="1"/>
</dbReference>
<feature type="transmembrane region" description="Helical" evidence="1">
    <location>
        <begin position="12"/>
        <end position="29"/>
    </location>
</feature>
<name>A0A3B7MQJ8_9BACT</name>
<keyword evidence="1" id="KW-0812">Transmembrane</keyword>
<dbReference type="InterPro" id="IPR025510">
    <property type="entry name" value="DUF4397"/>
</dbReference>
<dbReference type="OrthoDB" id="672039at2"/>
<feature type="domain" description="DUF4397" evidence="2">
    <location>
        <begin position="142"/>
        <end position="227"/>
    </location>
</feature>
<evidence type="ECO:0000256" key="1">
    <source>
        <dbReference type="SAM" id="Phobius"/>
    </source>
</evidence>
<dbReference type="KEGG" id="pseg:D3H65_02360"/>
<proteinExistence type="predicted"/>
<keyword evidence="4" id="KW-1185">Reference proteome</keyword>
<dbReference type="AlphaFoldDB" id="A0A3B7MQJ8"/>
<dbReference type="RefSeq" id="WP_119048719.1">
    <property type="nucleotide sequence ID" value="NZ_CP032157.1"/>
</dbReference>
<protein>
    <submittedName>
        <fullName evidence="3">DUF4397 domain-containing protein</fullName>
    </submittedName>
</protein>